<feature type="transmembrane region" description="Helical" evidence="1">
    <location>
        <begin position="40"/>
        <end position="60"/>
    </location>
</feature>
<sequence length="98" mass="11214">MTEAAVVCIGLGTGGSEWLVSFVIFLQDSFKHFVDVKSRFTFSFLFCELYHLLFTQHCCWSSGKKMKRQKLFAAVRSSPIFSNAAWIYKSLIMQTQSV</sequence>
<keyword evidence="3" id="KW-1185">Reference proteome</keyword>
<proteinExistence type="predicted"/>
<keyword evidence="1" id="KW-0812">Transmembrane</keyword>
<keyword evidence="1" id="KW-1133">Transmembrane helix</keyword>
<dbReference type="EMBL" id="NMUH01000519">
    <property type="protein sequence ID" value="MQL80650.1"/>
    <property type="molecule type" value="Genomic_DNA"/>
</dbReference>
<reference evidence="2" key="1">
    <citation type="submission" date="2017-07" db="EMBL/GenBank/DDBJ databases">
        <title>Taro Niue Genome Assembly and Annotation.</title>
        <authorList>
            <person name="Atibalentja N."/>
            <person name="Keating K."/>
            <person name="Fields C.J."/>
        </authorList>
    </citation>
    <scope>NUCLEOTIDE SEQUENCE</scope>
    <source>
        <strain evidence="2">Niue_2</strain>
        <tissue evidence="2">Leaf</tissue>
    </source>
</reference>
<protein>
    <submittedName>
        <fullName evidence="2">Uncharacterized protein</fullName>
    </submittedName>
</protein>
<evidence type="ECO:0000256" key="1">
    <source>
        <dbReference type="SAM" id="Phobius"/>
    </source>
</evidence>
<dbReference type="AlphaFoldDB" id="A0A843UFG8"/>
<name>A0A843UFG8_COLES</name>
<accession>A0A843UFG8</accession>
<gene>
    <name evidence="2" type="ORF">Taro_013111</name>
</gene>
<keyword evidence="1" id="KW-0472">Membrane</keyword>
<organism evidence="2 3">
    <name type="scientific">Colocasia esculenta</name>
    <name type="common">Wild taro</name>
    <name type="synonym">Arum esculentum</name>
    <dbReference type="NCBI Taxonomy" id="4460"/>
    <lineage>
        <taxon>Eukaryota</taxon>
        <taxon>Viridiplantae</taxon>
        <taxon>Streptophyta</taxon>
        <taxon>Embryophyta</taxon>
        <taxon>Tracheophyta</taxon>
        <taxon>Spermatophyta</taxon>
        <taxon>Magnoliopsida</taxon>
        <taxon>Liliopsida</taxon>
        <taxon>Araceae</taxon>
        <taxon>Aroideae</taxon>
        <taxon>Colocasieae</taxon>
        <taxon>Colocasia</taxon>
    </lineage>
</organism>
<comment type="caution">
    <text evidence="2">The sequence shown here is derived from an EMBL/GenBank/DDBJ whole genome shotgun (WGS) entry which is preliminary data.</text>
</comment>
<dbReference type="Proteomes" id="UP000652761">
    <property type="component" value="Unassembled WGS sequence"/>
</dbReference>
<evidence type="ECO:0000313" key="2">
    <source>
        <dbReference type="EMBL" id="MQL80650.1"/>
    </source>
</evidence>
<evidence type="ECO:0000313" key="3">
    <source>
        <dbReference type="Proteomes" id="UP000652761"/>
    </source>
</evidence>